<dbReference type="PROSITE" id="PS50968">
    <property type="entry name" value="BIOTINYL_LIPOYL"/>
    <property type="match status" value="1"/>
</dbReference>
<comment type="similarity">
    <text evidence="3">Belongs to the 2-oxoacid dehydrogenase family.</text>
</comment>
<keyword evidence="17" id="KW-1185">Reference proteome</keyword>
<keyword evidence="4" id="KW-0808">Transferase</keyword>
<feature type="domain" description="Peripheral subunit-binding (PSBD)" evidence="15">
    <location>
        <begin position="165"/>
        <end position="202"/>
    </location>
</feature>
<dbReference type="SUPFAM" id="SSF51230">
    <property type="entry name" value="Single hybrid motif"/>
    <property type="match status" value="1"/>
</dbReference>
<evidence type="ECO:0000256" key="2">
    <source>
        <dbReference type="ARBA" id="ARBA00004305"/>
    </source>
</evidence>
<keyword evidence="6" id="KW-0809">Transit peptide</keyword>
<evidence type="ECO:0000313" key="16">
    <source>
        <dbReference type="EMBL" id="CAH1427663.1"/>
    </source>
</evidence>
<comment type="caution">
    <text evidence="16">The sequence shown here is derived from an EMBL/GenBank/DDBJ whole genome shotgun (WGS) entry which is preliminary data.</text>
</comment>
<evidence type="ECO:0000256" key="1">
    <source>
        <dbReference type="ARBA" id="ARBA00001938"/>
    </source>
</evidence>
<dbReference type="GO" id="GO:0031405">
    <property type="term" value="F:lipoic acid binding"/>
    <property type="evidence" value="ECO:0007669"/>
    <property type="project" value="TreeGrafter"/>
</dbReference>
<evidence type="ECO:0000256" key="4">
    <source>
        <dbReference type="ARBA" id="ARBA00022679"/>
    </source>
</evidence>
<evidence type="ECO:0000256" key="8">
    <source>
        <dbReference type="ARBA" id="ARBA00023315"/>
    </source>
</evidence>
<proteinExistence type="inferred from homology"/>
<evidence type="ECO:0000256" key="13">
    <source>
        <dbReference type="SAM" id="MobiDB-lite"/>
    </source>
</evidence>
<dbReference type="PANTHER" id="PTHR43178:SF14">
    <property type="entry name" value="LIPOAMIDE ACYLTRANSFERASE COMPONENT OF BRANCHED-CHAIN ALPHA-KETO ACID DEHYDROGENASE COMPLEX, MITOCHONDRIAL"/>
    <property type="match status" value="1"/>
</dbReference>
<name>A0AAU9N408_9ASTR</name>
<keyword evidence="8" id="KW-0012">Acyltransferase</keyword>
<dbReference type="PANTHER" id="PTHR43178">
    <property type="entry name" value="DIHYDROLIPOAMIDE ACETYLTRANSFERASE COMPONENT OF PYRUVATE DEHYDROGENASE COMPLEX"/>
    <property type="match status" value="1"/>
</dbReference>
<dbReference type="FunFam" id="4.10.320.10:FF:000002">
    <property type="entry name" value="Dihydrolipoamide acetyltransferase component of pyruvate dehydrogenase complex"/>
    <property type="match status" value="1"/>
</dbReference>
<evidence type="ECO:0000256" key="11">
    <source>
        <dbReference type="ARBA" id="ARBA00042008"/>
    </source>
</evidence>
<dbReference type="InterPro" id="IPR004167">
    <property type="entry name" value="PSBD"/>
</dbReference>
<evidence type="ECO:0000313" key="17">
    <source>
        <dbReference type="Proteomes" id="UP001157418"/>
    </source>
</evidence>
<evidence type="ECO:0000256" key="6">
    <source>
        <dbReference type="ARBA" id="ARBA00022946"/>
    </source>
</evidence>
<dbReference type="CDD" id="cd06849">
    <property type="entry name" value="lipoyl_domain"/>
    <property type="match status" value="1"/>
</dbReference>
<dbReference type="Gene3D" id="4.10.320.10">
    <property type="entry name" value="E3-binding domain"/>
    <property type="match status" value="1"/>
</dbReference>
<evidence type="ECO:0000259" key="15">
    <source>
        <dbReference type="PROSITE" id="PS51826"/>
    </source>
</evidence>
<keyword evidence="5" id="KW-0450">Lipoyl</keyword>
<evidence type="ECO:0000256" key="12">
    <source>
        <dbReference type="ARBA" id="ARBA00051775"/>
    </source>
</evidence>
<dbReference type="PROSITE" id="PS51826">
    <property type="entry name" value="PSBD"/>
    <property type="match status" value="1"/>
</dbReference>
<dbReference type="Proteomes" id="UP001157418">
    <property type="component" value="Unassembled WGS sequence"/>
</dbReference>
<dbReference type="GO" id="GO:0043754">
    <property type="term" value="F:dihydrolipoamide branched chain acyltransferase activity"/>
    <property type="evidence" value="ECO:0007669"/>
    <property type="project" value="UniProtKB-EC"/>
</dbReference>
<dbReference type="GO" id="GO:0005759">
    <property type="term" value="C:mitochondrial matrix"/>
    <property type="evidence" value="ECO:0007669"/>
    <property type="project" value="UniProtKB-SubCell"/>
</dbReference>
<dbReference type="Gene3D" id="2.40.50.100">
    <property type="match status" value="1"/>
</dbReference>
<sequence>MVIEESEKRYHISRGMAFFQHVFVVQLLNKLYNVKGHYFSSNAVDSQQAGGTIDVPLAQTGEGIAECELLKWFVQDGDHVEEYQPLCEVQSDKATIEITSRYKEKVSKILHAPGDHIKVGETLLHLVVDDSAVPFNDYDASVVSDGSKSDEHKLELRKSHANDNLSTPAVRSLAKQHGIDLADVTGSGKHGRILKEDVLKYGVEKGIVDDKPAFNPTSIETMSGPEEQLQEMARAQKESCK</sequence>
<evidence type="ECO:0000256" key="3">
    <source>
        <dbReference type="ARBA" id="ARBA00007317"/>
    </source>
</evidence>
<dbReference type="InterPro" id="IPR050743">
    <property type="entry name" value="2-oxoacid_DH_E2_comp"/>
</dbReference>
<organism evidence="16 17">
    <name type="scientific">Lactuca virosa</name>
    <dbReference type="NCBI Taxonomy" id="75947"/>
    <lineage>
        <taxon>Eukaryota</taxon>
        <taxon>Viridiplantae</taxon>
        <taxon>Streptophyta</taxon>
        <taxon>Embryophyta</taxon>
        <taxon>Tracheophyta</taxon>
        <taxon>Spermatophyta</taxon>
        <taxon>Magnoliopsida</taxon>
        <taxon>eudicotyledons</taxon>
        <taxon>Gunneridae</taxon>
        <taxon>Pentapetalae</taxon>
        <taxon>asterids</taxon>
        <taxon>campanulids</taxon>
        <taxon>Asterales</taxon>
        <taxon>Asteraceae</taxon>
        <taxon>Cichorioideae</taxon>
        <taxon>Cichorieae</taxon>
        <taxon>Lactucinae</taxon>
        <taxon>Lactuca</taxon>
    </lineage>
</organism>
<keyword evidence="7" id="KW-0496">Mitochondrion</keyword>
<dbReference type="EMBL" id="CAKMRJ010002223">
    <property type="protein sequence ID" value="CAH1427663.1"/>
    <property type="molecule type" value="Genomic_DNA"/>
</dbReference>
<dbReference type="FunFam" id="2.40.50.100:FF:000013">
    <property type="entry name" value="Dihydrolipoamide acetyltransferase component of pyruvate dehydrogenase complex"/>
    <property type="match status" value="1"/>
</dbReference>
<dbReference type="AlphaFoldDB" id="A0AAU9N408"/>
<comment type="cofactor">
    <cofactor evidence="1">
        <name>(R)-lipoate</name>
        <dbReference type="ChEBI" id="CHEBI:83088"/>
    </cofactor>
</comment>
<dbReference type="Pfam" id="PF02817">
    <property type="entry name" value="E3_binding"/>
    <property type="match status" value="1"/>
</dbReference>
<evidence type="ECO:0000256" key="7">
    <source>
        <dbReference type="ARBA" id="ARBA00023128"/>
    </source>
</evidence>
<dbReference type="InterPro" id="IPR011053">
    <property type="entry name" value="Single_hybrid_motif"/>
</dbReference>
<evidence type="ECO:0000256" key="5">
    <source>
        <dbReference type="ARBA" id="ARBA00022823"/>
    </source>
</evidence>
<dbReference type="Pfam" id="PF00364">
    <property type="entry name" value="Biotin_lipoyl"/>
    <property type="match status" value="1"/>
</dbReference>
<evidence type="ECO:0000256" key="10">
    <source>
        <dbReference type="ARBA" id="ARBA00039275"/>
    </source>
</evidence>
<dbReference type="SUPFAM" id="SSF47005">
    <property type="entry name" value="Peripheral subunit-binding domain of 2-oxo acid dehydrogenase complex"/>
    <property type="match status" value="1"/>
</dbReference>
<dbReference type="EC" id="2.3.1.168" evidence="9"/>
<accession>A0AAU9N408</accession>
<comment type="catalytic activity">
    <reaction evidence="12">
        <text>N(6)-[(R)-dihydrolipoyl]-L-lysyl-[protein] + 2-methylpropanoyl-CoA = N(6)-[(R)-S(8)-2-methylpropanoyldihydrolipoyl]-L-lysyl-[protein] + CoA</text>
        <dbReference type="Rhea" id="RHEA:18865"/>
        <dbReference type="Rhea" id="RHEA-COMP:10475"/>
        <dbReference type="Rhea" id="RHEA-COMP:10497"/>
        <dbReference type="ChEBI" id="CHEBI:57287"/>
        <dbReference type="ChEBI" id="CHEBI:57338"/>
        <dbReference type="ChEBI" id="CHEBI:83100"/>
        <dbReference type="ChEBI" id="CHEBI:83142"/>
        <dbReference type="EC" id="2.3.1.168"/>
    </reaction>
    <physiologicalReaction direction="left-to-right" evidence="12">
        <dbReference type="Rhea" id="RHEA:18866"/>
    </physiologicalReaction>
</comment>
<dbReference type="InterPro" id="IPR000089">
    <property type="entry name" value="Biotin_lipoyl"/>
</dbReference>
<comment type="subcellular location">
    <subcellularLocation>
        <location evidence="2">Mitochondrion matrix</location>
    </subcellularLocation>
</comment>
<feature type="domain" description="Lipoyl-binding" evidence="14">
    <location>
        <begin position="50"/>
        <end position="127"/>
    </location>
</feature>
<dbReference type="GO" id="GO:0016407">
    <property type="term" value="F:acetyltransferase activity"/>
    <property type="evidence" value="ECO:0007669"/>
    <property type="project" value="TreeGrafter"/>
</dbReference>
<evidence type="ECO:0000259" key="14">
    <source>
        <dbReference type="PROSITE" id="PS50968"/>
    </source>
</evidence>
<dbReference type="GO" id="GO:0005829">
    <property type="term" value="C:cytosol"/>
    <property type="evidence" value="ECO:0007669"/>
    <property type="project" value="UniProtKB-ARBA"/>
</dbReference>
<dbReference type="InterPro" id="IPR036625">
    <property type="entry name" value="E3-bd_dom_sf"/>
</dbReference>
<evidence type="ECO:0000256" key="9">
    <source>
        <dbReference type="ARBA" id="ARBA00038880"/>
    </source>
</evidence>
<gene>
    <name evidence="16" type="ORF">LVIROSA_LOCUS14651</name>
</gene>
<feature type="region of interest" description="Disordered" evidence="13">
    <location>
        <begin position="212"/>
        <end position="241"/>
    </location>
</feature>
<reference evidence="16 17" key="1">
    <citation type="submission" date="2022-01" db="EMBL/GenBank/DDBJ databases">
        <authorList>
            <person name="Xiong W."/>
            <person name="Schranz E."/>
        </authorList>
    </citation>
    <scope>NUCLEOTIDE SEQUENCE [LARGE SCALE GENOMIC DNA]</scope>
</reference>
<protein>
    <recommendedName>
        <fullName evidence="10">Lipoamide acyltransferase component of branched-chain alpha-keto acid dehydrogenase complex, mitochondrial</fullName>
        <ecNumber evidence="9">2.3.1.168</ecNumber>
    </recommendedName>
    <alternativeName>
        <fullName evidence="11">Branched-chain alpha-keto acid dehydrogenase complex component E2</fullName>
    </alternativeName>
</protein>